<evidence type="ECO:0000313" key="6">
    <source>
        <dbReference type="Proteomes" id="UP000663852"/>
    </source>
</evidence>
<reference evidence="3" key="1">
    <citation type="submission" date="2021-02" db="EMBL/GenBank/DDBJ databases">
        <authorList>
            <person name="Nowell W R."/>
        </authorList>
    </citation>
    <scope>NUCLEOTIDE SEQUENCE</scope>
</reference>
<dbReference type="EMBL" id="CAJNOR010006142">
    <property type="protein sequence ID" value="CAF1586999.1"/>
    <property type="molecule type" value="Genomic_DNA"/>
</dbReference>
<evidence type="ECO:0000313" key="3">
    <source>
        <dbReference type="EMBL" id="CAF1465386.1"/>
    </source>
</evidence>
<evidence type="ECO:0000256" key="1">
    <source>
        <dbReference type="ARBA" id="ARBA00022737"/>
    </source>
</evidence>
<dbReference type="Gene3D" id="1.25.40.20">
    <property type="entry name" value="Ankyrin repeat-containing domain"/>
    <property type="match status" value="1"/>
</dbReference>
<evidence type="ECO:0000313" key="4">
    <source>
        <dbReference type="EMBL" id="CAF1586999.1"/>
    </source>
</evidence>
<dbReference type="SUPFAM" id="SSF48403">
    <property type="entry name" value="Ankyrin repeat"/>
    <property type="match status" value="1"/>
</dbReference>
<evidence type="ECO:0000256" key="2">
    <source>
        <dbReference type="ARBA" id="ARBA00023043"/>
    </source>
</evidence>
<sequence>MIQEQLLSCCRDPVESNEDELFLLNHILAEVEHHHKSYLVDAEDATHRAPLFHAIESGKSLHFLKRLLDFQVRITSRILICAIRYGNLDTLRLFHEYGADFRQSYHGLSLLHECILLHKNNLISFLIEQGGIDPNSADYDHQTPLLYAIFRTNIDAIRILLRYATIDPCLISTRKKQLTCFHAACELGIDEVLPSMMNYIAIENINKLSLGDQTSFDLFLSCYLFTKNNLYMNEESLQKFSSLFDLFVSRGAKLHHLTKAYRRTRAPYITKILTIILKKNLFLSDIILATGRSTIVNYLQSLICQSLGDWPYLVESNDSITWKQQQIILRQLYELFVFAYFKSCNRQTINKKLLTRCCSANEHNSKMKQILWIFIQNFVEPRKFVEPLKSICRTQILLNIDSIDKHCTSVNLEIPKEVDSYLLFFIR</sequence>
<keyword evidence="1" id="KW-0677">Repeat</keyword>
<keyword evidence="2" id="KW-0040">ANK repeat</keyword>
<organism evidence="3 6">
    <name type="scientific">Adineta ricciae</name>
    <name type="common">Rotifer</name>
    <dbReference type="NCBI Taxonomy" id="249248"/>
    <lineage>
        <taxon>Eukaryota</taxon>
        <taxon>Metazoa</taxon>
        <taxon>Spiralia</taxon>
        <taxon>Gnathifera</taxon>
        <taxon>Rotifera</taxon>
        <taxon>Eurotatoria</taxon>
        <taxon>Bdelloidea</taxon>
        <taxon>Adinetida</taxon>
        <taxon>Adinetidae</taxon>
        <taxon>Adineta</taxon>
    </lineage>
</organism>
<keyword evidence="5" id="KW-1185">Reference proteome</keyword>
<dbReference type="Pfam" id="PF12796">
    <property type="entry name" value="Ank_2"/>
    <property type="match status" value="1"/>
</dbReference>
<dbReference type="Proteomes" id="UP000663852">
    <property type="component" value="Unassembled WGS sequence"/>
</dbReference>
<name>A0A815QMS1_ADIRI</name>
<dbReference type="SMART" id="SM00248">
    <property type="entry name" value="ANK"/>
    <property type="match status" value="5"/>
</dbReference>
<dbReference type="InterPro" id="IPR036770">
    <property type="entry name" value="Ankyrin_rpt-contain_sf"/>
</dbReference>
<accession>A0A815QMS1</accession>
<gene>
    <name evidence="3" type="ORF">EDS130_LOCUS40431</name>
    <name evidence="4" type="ORF">XAT740_LOCUS46134</name>
</gene>
<dbReference type="AlphaFoldDB" id="A0A815QMS1"/>
<dbReference type="PANTHER" id="PTHR24198">
    <property type="entry name" value="ANKYRIN REPEAT AND PROTEIN KINASE DOMAIN-CONTAINING PROTEIN"/>
    <property type="match status" value="1"/>
</dbReference>
<dbReference type="OrthoDB" id="5314041at2759"/>
<proteinExistence type="predicted"/>
<dbReference type="InterPro" id="IPR002110">
    <property type="entry name" value="Ankyrin_rpt"/>
</dbReference>
<dbReference type="EMBL" id="CAJNOJ010000487">
    <property type="protein sequence ID" value="CAF1465386.1"/>
    <property type="molecule type" value="Genomic_DNA"/>
</dbReference>
<dbReference type="Proteomes" id="UP000663828">
    <property type="component" value="Unassembled WGS sequence"/>
</dbReference>
<protein>
    <submittedName>
        <fullName evidence="3">Uncharacterized protein</fullName>
    </submittedName>
</protein>
<dbReference type="PANTHER" id="PTHR24198:SF165">
    <property type="entry name" value="ANKYRIN REPEAT-CONTAINING PROTEIN-RELATED"/>
    <property type="match status" value="1"/>
</dbReference>
<comment type="caution">
    <text evidence="3">The sequence shown here is derived from an EMBL/GenBank/DDBJ whole genome shotgun (WGS) entry which is preliminary data.</text>
</comment>
<evidence type="ECO:0000313" key="5">
    <source>
        <dbReference type="Proteomes" id="UP000663828"/>
    </source>
</evidence>